<evidence type="ECO:0000256" key="8">
    <source>
        <dbReference type="ARBA" id="ARBA00022777"/>
    </source>
</evidence>
<organism evidence="16 17">
    <name type="scientific">Bacillus chungangensis</name>
    <dbReference type="NCBI Taxonomy" id="587633"/>
    <lineage>
        <taxon>Bacteria</taxon>
        <taxon>Bacillati</taxon>
        <taxon>Bacillota</taxon>
        <taxon>Bacilli</taxon>
        <taxon>Bacillales</taxon>
        <taxon>Bacillaceae</taxon>
        <taxon>Bacillus</taxon>
    </lineage>
</organism>
<feature type="transmembrane region" description="Helical" evidence="12">
    <location>
        <begin position="104"/>
        <end position="125"/>
    </location>
</feature>
<feature type="domain" description="PTS EIIC type-1" evidence="15">
    <location>
        <begin position="106"/>
        <end position="461"/>
    </location>
</feature>
<dbReference type="InterPro" id="IPR011055">
    <property type="entry name" value="Dup_hybrid_motif"/>
</dbReference>
<evidence type="ECO:0000256" key="7">
    <source>
        <dbReference type="ARBA" id="ARBA00022692"/>
    </source>
</evidence>
<dbReference type="PROSITE" id="PS00371">
    <property type="entry name" value="PTS_EIIA_TYPE_1_HIS"/>
    <property type="match status" value="1"/>
</dbReference>
<protein>
    <submittedName>
        <fullName evidence="16">PTS system beta-glucosides-specific IIC component</fullName>
    </submittedName>
</protein>
<comment type="caution">
    <text evidence="16">The sequence shown here is derived from an EMBL/GenBank/DDBJ whole genome shotgun (WGS) entry which is preliminary data.</text>
</comment>
<evidence type="ECO:0000259" key="15">
    <source>
        <dbReference type="PROSITE" id="PS51103"/>
    </source>
</evidence>
<evidence type="ECO:0000256" key="12">
    <source>
        <dbReference type="SAM" id="Phobius"/>
    </source>
</evidence>
<dbReference type="InterPro" id="IPR018113">
    <property type="entry name" value="PTrfase_EIIB_Cys"/>
</dbReference>
<gene>
    <name evidence="16" type="ORF">J2S08_004210</name>
</gene>
<evidence type="ECO:0000313" key="17">
    <source>
        <dbReference type="Proteomes" id="UP001223586"/>
    </source>
</evidence>
<feature type="transmembrane region" description="Helical" evidence="12">
    <location>
        <begin position="176"/>
        <end position="194"/>
    </location>
</feature>
<keyword evidence="2" id="KW-0813">Transport</keyword>
<dbReference type="InterPro" id="IPR001127">
    <property type="entry name" value="PTS_EIIA_1_perm"/>
</dbReference>
<dbReference type="PROSITE" id="PS51098">
    <property type="entry name" value="PTS_EIIB_TYPE_1"/>
    <property type="match status" value="1"/>
</dbReference>
<evidence type="ECO:0000259" key="13">
    <source>
        <dbReference type="PROSITE" id="PS51093"/>
    </source>
</evidence>
<feature type="transmembrane region" description="Helical" evidence="12">
    <location>
        <begin position="243"/>
        <end position="263"/>
    </location>
</feature>
<dbReference type="InterPro" id="IPR001996">
    <property type="entry name" value="PTS_IIB_1"/>
</dbReference>
<evidence type="ECO:0000256" key="2">
    <source>
        <dbReference type="ARBA" id="ARBA00022448"/>
    </source>
</evidence>
<dbReference type="Pfam" id="PF02378">
    <property type="entry name" value="PTS_EIIC"/>
    <property type="match status" value="1"/>
</dbReference>
<evidence type="ECO:0000313" key="16">
    <source>
        <dbReference type="EMBL" id="MDQ0178306.1"/>
    </source>
</evidence>
<keyword evidence="8" id="KW-0418">Kinase</keyword>
<evidence type="ECO:0000256" key="11">
    <source>
        <dbReference type="PROSITE-ProRule" id="PRU00421"/>
    </source>
</evidence>
<dbReference type="Pfam" id="PF00358">
    <property type="entry name" value="PTS_EIIA_1"/>
    <property type="match status" value="1"/>
</dbReference>
<dbReference type="Gene3D" id="2.70.70.10">
    <property type="entry name" value="Glucose Permease (Domain IIA)"/>
    <property type="match status" value="1"/>
</dbReference>
<dbReference type="InterPro" id="IPR011297">
    <property type="entry name" value="PTS_IIABC_b_glu"/>
</dbReference>
<feature type="transmembrane region" description="Helical" evidence="12">
    <location>
        <begin position="275"/>
        <end position="297"/>
    </location>
</feature>
<dbReference type="PROSITE" id="PS51103">
    <property type="entry name" value="PTS_EIIC_TYPE_1"/>
    <property type="match status" value="1"/>
</dbReference>
<keyword evidence="17" id="KW-1185">Reference proteome</keyword>
<dbReference type="EMBL" id="JAUSTT010000039">
    <property type="protein sequence ID" value="MDQ0178306.1"/>
    <property type="molecule type" value="Genomic_DNA"/>
</dbReference>
<feature type="transmembrane region" description="Helical" evidence="12">
    <location>
        <begin position="423"/>
        <end position="445"/>
    </location>
</feature>
<dbReference type="RefSeq" id="WP_307233008.1">
    <property type="nucleotide sequence ID" value="NZ_JAUSTT010000039.1"/>
</dbReference>
<dbReference type="InterPro" id="IPR036878">
    <property type="entry name" value="Glu_permease_IIB"/>
</dbReference>
<evidence type="ECO:0000256" key="6">
    <source>
        <dbReference type="ARBA" id="ARBA00022683"/>
    </source>
</evidence>
<dbReference type="NCBIfam" id="TIGR01995">
    <property type="entry name" value="PTS-II-ABC-beta"/>
    <property type="match status" value="1"/>
</dbReference>
<keyword evidence="10 12" id="KW-0472">Membrane</keyword>
<dbReference type="InterPro" id="IPR050558">
    <property type="entry name" value="PTS_Sugar-Specific_Components"/>
</dbReference>
<dbReference type="PROSITE" id="PS01035">
    <property type="entry name" value="PTS_EIIB_TYPE_1_CYS"/>
    <property type="match status" value="1"/>
</dbReference>
<keyword evidence="7 12" id="KW-0812">Transmembrane</keyword>
<evidence type="ECO:0000256" key="5">
    <source>
        <dbReference type="ARBA" id="ARBA00022679"/>
    </source>
</evidence>
<dbReference type="SUPFAM" id="SSF51261">
    <property type="entry name" value="Duplicated hybrid motif"/>
    <property type="match status" value="1"/>
</dbReference>
<dbReference type="SUPFAM" id="SSF55604">
    <property type="entry name" value="Glucose permease domain IIB"/>
    <property type="match status" value="1"/>
</dbReference>
<keyword evidence="5" id="KW-0808">Transferase</keyword>
<sequence length="623" mass="67813">MNEKEAKQLAEKVIALMGGKQNITKRWHCVTRLRFNVVDDKKVELSKLIQLEGVLGARFQNGHYQVIIGENVGKVFKEVTKMIGNDAKSTENHSKKKQNPISHIFDVISGVFAPVIAVIIGGGMIKGFLPLFVMMGAISEGSDVYIIFSLIADCIFYFLPFLLAASAAKKFNTNEFLAMALAAAMLYPTILEAAKEGMTDPLNFFGIGVPIVNYSSSVVPILLGVWILSYVHKWIEKIIPNLLKIILVPTLTLLIMVPIQLIVLGPIGSHLGSGLAAFAIWAFTFSPLLAGLVLGALRPIIVMTGMHFSFFPIMIENFKKYNYDVIDPVHFMSTMSQTGAAFGVFLKVKNKKMKPVALSATISGLLGVTEPALYGCLVRYKRPLIAAIISGGFWGAFVAHFGGKCYAFAMTSVLTMPVYFGPAFKYMVIGTIGAFITSAVLTYMIGFKEESSEPSTDGQDDSVIIKPAVEREKTVIAAPMNGEIVSLKDVPDATFSSGVMGNGVAIKPIDKQIYSPVNGKIKAVFSTKHAIGIESEDGVEILIHIGINTVNLEGNFFDVHVNEGDTVKKADLLATVEFNRIEQFGYATITPILITNTNEYQDVEVIIDTGTIATGEQILKIIK</sequence>
<dbReference type="Proteomes" id="UP001223586">
    <property type="component" value="Unassembled WGS sequence"/>
</dbReference>
<feature type="active site" description="Phosphocysteine intermediate; for EIIB activity" evidence="11">
    <location>
        <position position="29"/>
    </location>
</feature>
<keyword evidence="3" id="KW-1003">Cell membrane</keyword>
<keyword evidence="4" id="KW-0762">Sugar transport</keyword>
<evidence type="ECO:0000256" key="10">
    <source>
        <dbReference type="ARBA" id="ARBA00023136"/>
    </source>
</evidence>
<evidence type="ECO:0000256" key="4">
    <source>
        <dbReference type="ARBA" id="ARBA00022597"/>
    </source>
</evidence>
<dbReference type="PANTHER" id="PTHR30175:SF1">
    <property type="entry name" value="PTS SYSTEM ARBUTIN-, CELLOBIOSE-, AND SALICIN-SPECIFIC EIIBC COMPONENT-RELATED"/>
    <property type="match status" value="1"/>
</dbReference>
<dbReference type="PANTHER" id="PTHR30175">
    <property type="entry name" value="PHOSPHOTRANSFERASE SYSTEM TRANSPORT PROTEIN"/>
    <property type="match status" value="1"/>
</dbReference>
<proteinExistence type="predicted"/>
<dbReference type="NCBIfam" id="TIGR00830">
    <property type="entry name" value="PTBA"/>
    <property type="match status" value="1"/>
</dbReference>
<feature type="transmembrane region" description="Helical" evidence="12">
    <location>
        <begin position="214"/>
        <end position="231"/>
    </location>
</feature>
<accession>A0ABT9WYP5</accession>
<comment type="subcellular location">
    <subcellularLocation>
        <location evidence="1">Cell membrane</location>
        <topology evidence="1">Multi-pass membrane protein</topology>
    </subcellularLocation>
</comment>
<dbReference type="Gene3D" id="3.30.1360.60">
    <property type="entry name" value="Glucose permease domain IIB"/>
    <property type="match status" value="1"/>
</dbReference>
<dbReference type="InterPro" id="IPR003352">
    <property type="entry name" value="PTS_EIIC"/>
</dbReference>
<evidence type="ECO:0000256" key="1">
    <source>
        <dbReference type="ARBA" id="ARBA00004651"/>
    </source>
</evidence>
<keyword evidence="9 12" id="KW-1133">Transmembrane helix</keyword>
<feature type="transmembrane region" description="Helical" evidence="12">
    <location>
        <begin position="145"/>
        <end position="164"/>
    </location>
</feature>
<evidence type="ECO:0000256" key="9">
    <source>
        <dbReference type="ARBA" id="ARBA00022989"/>
    </source>
</evidence>
<name>A0ABT9WYP5_9BACI</name>
<feature type="domain" description="PTS EIIB type-1" evidence="14">
    <location>
        <begin position="7"/>
        <end position="89"/>
    </location>
</feature>
<dbReference type="CDD" id="cd00212">
    <property type="entry name" value="PTS_IIB_glc"/>
    <property type="match status" value="1"/>
</dbReference>
<keyword evidence="6" id="KW-0598">Phosphotransferase system</keyword>
<feature type="domain" description="PTS EIIA type-1" evidence="13">
    <location>
        <begin position="492"/>
        <end position="596"/>
    </location>
</feature>
<reference evidence="16 17" key="1">
    <citation type="submission" date="2023-07" db="EMBL/GenBank/DDBJ databases">
        <title>Genomic Encyclopedia of Type Strains, Phase IV (KMG-IV): sequencing the most valuable type-strain genomes for metagenomic binning, comparative biology and taxonomic classification.</title>
        <authorList>
            <person name="Goeker M."/>
        </authorList>
    </citation>
    <scope>NUCLEOTIDE SEQUENCE [LARGE SCALE GENOMIC DNA]</scope>
    <source>
        <strain evidence="16 17">DSM 23837</strain>
    </source>
</reference>
<evidence type="ECO:0000256" key="3">
    <source>
        <dbReference type="ARBA" id="ARBA00022475"/>
    </source>
</evidence>
<evidence type="ECO:0000259" key="14">
    <source>
        <dbReference type="PROSITE" id="PS51098"/>
    </source>
</evidence>
<dbReference type="InterPro" id="IPR013013">
    <property type="entry name" value="PTS_EIIC_1"/>
</dbReference>
<dbReference type="PROSITE" id="PS51093">
    <property type="entry name" value="PTS_EIIA_TYPE_1"/>
    <property type="match status" value="1"/>
</dbReference>
<feature type="transmembrane region" description="Helical" evidence="12">
    <location>
        <begin position="384"/>
        <end position="403"/>
    </location>
</feature>
<dbReference type="Pfam" id="PF00367">
    <property type="entry name" value="PTS_EIIB"/>
    <property type="match status" value="1"/>
</dbReference>